<dbReference type="PANTHER" id="PTHR24305:SF166">
    <property type="entry name" value="CYTOCHROME P450 12A4, MITOCHONDRIAL-RELATED"/>
    <property type="match status" value="1"/>
</dbReference>
<dbReference type="Gene3D" id="1.10.630.10">
    <property type="entry name" value="Cytochrome P450"/>
    <property type="match status" value="1"/>
</dbReference>
<evidence type="ECO:0000256" key="2">
    <source>
        <dbReference type="ARBA" id="ARBA00010617"/>
    </source>
</evidence>
<comment type="cofactor">
    <cofactor evidence="1">
        <name>heme</name>
        <dbReference type="ChEBI" id="CHEBI:30413"/>
    </cofactor>
</comment>
<keyword evidence="8" id="KW-1133">Transmembrane helix</keyword>
<dbReference type="GO" id="GO:0004497">
    <property type="term" value="F:monooxygenase activity"/>
    <property type="evidence" value="ECO:0007669"/>
    <property type="project" value="UniProtKB-KW"/>
</dbReference>
<evidence type="ECO:0000256" key="5">
    <source>
        <dbReference type="ARBA" id="ARBA00023004"/>
    </source>
</evidence>
<dbReference type="PRINTS" id="PR00385">
    <property type="entry name" value="P450"/>
</dbReference>
<keyword evidence="8" id="KW-0472">Membrane</keyword>
<dbReference type="InterPro" id="IPR001128">
    <property type="entry name" value="Cyt_P450"/>
</dbReference>
<proteinExistence type="inferred from homology"/>
<dbReference type="InterPro" id="IPR050121">
    <property type="entry name" value="Cytochrome_P450_monoxygenase"/>
</dbReference>
<dbReference type="SUPFAM" id="SSF48264">
    <property type="entry name" value="Cytochrome P450"/>
    <property type="match status" value="1"/>
</dbReference>
<sequence>MALQVIYHDVVCSAVVFLVALPFFRFIIYPVLFSPLAKIPKAHWSCAVSPIWILWVRYTSKENRTIGNAHRRYGPIVRLAPYEVSINDMESVKTVYQGGFDKHQWYSVFNNYGVPNMFASIYAKHHSIRKRMVSHVYSKSYLHSSAALAAQAEVILNDRVLPILDATSREGQELQGIDVHSLFAAVAMDFISAYCFGLGNSPSFVQQKTYRDYWQGLYRARKGYSFFSQELPLLSRVSSSIGLHLTPVNVDAANRELEKWCGKLCAATLDSLQVSGNKSQAPADHPVVISALSSGLDKEEITRGKESLIFSTAISQRNLTISSEIFDHLLAGQETTGVALTYLSWHLSRSLDLQHQLRDELLSLTPNMSMEGDKVTIPSSGQLDRLLLLHAVIVETVRLYAPAGGPEPRVTPDPSCRIGPYTLPGGVRISASAYNLHREEKCFPHAETWDHTRWLHDEEKQKEISRQFWGFSSGGRMCLGSNFAMHEMKLLVAAIYTNYTSHIVDDEGIEPTDGYTSHPTSGQLWLRFERVKPANK</sequence>
<protein>
    <submittedName>
        <fullName evidence="9">Cytochrome P450 monooxygenase aflV</fullName>
    </submittedName>
</protein>
<evidence type="ECO:0000256" key="7">
    <source>
        <dbReference type="RuleBase" id="RU000461"/>
    </source>
</evidence>
<feature type="transmembrane region" description="Helical" evidence="8">
    <location>
        <begin position="6"/>
        <end position="28"/>
    </location>
</feature>
<keyword evidence="10" id="KW-1185">Reference proteome</keyword>
<evidence type="ECO:0000256" key="4">
    <source>
        <dbReference type="ARBA" id="ARBA00022723"/>
    </source>
</evidence>
<reference evidence="9 10" key="1">
    <citation type="submission" date="2023-01" db="EMBL/GenBank/DDBJ databases">
        <title>Analysis of 21 Apiospora genomes using comparative genomics revels a genus with tremendous synthesis potential of carbohydrate active enzymes and secondary metabolites.</title>
        <authorList>
            <person name="Sorensen T."/>
        </authorList>
    </citation>
    <scope>NUCLEOTIDE SEQUENCE [LARGE SCALE GENOMIC DNA]</scope>
    <source>
        <strain evidence="9 10">CBS 20057</strain>
    </source>
</reference>
<keyword evidence="4 7" id="KW-0479">Metal-binding</keyword>
<keyword evidence="6 7" id="KW-0503">Monooxygenase</keyword>
<keyword evidence="3 7" id="KW-0349">Heme</keyword>
<dbReference type="Pfam" id="PF00067">
    <property type="entry name" value="p450"/>
    <property type="match status" value="1"/>
</dbReference>
<dbReference type="InterPro" id="IPR036396">
    <property type="entry name" value="Cyt_P450_sf"/>
</dbReference>
<evidence type="ECO:0000256" key="3">
    <source>
        <dbReference type="ARBA" id="ARBA00022617"/>
    </source>
</evidence>
<comment type="caution">
    <text evidence="9">The sequence shown here is derived from an EMBL/GenBank/DDBJ whole genome shotgun (WGS) entry which is preliminary data.</text>
</comment>
<comment type="similarity">
    <text evidence="2 7">Belongs to the cytochrome P450 family.</text>
</comment>
<dbReference type="Proteomes" id="UP001396898">
    <property type="component" value="Unassembled WGS sequence"/>
</dbReference>
<dbReference type="CDD" id="cd11059">
    <property type="entry name" value="CYP_fungal"/>
    <property type="match status" value="1"/>
</dbReference>
<accession>A0ABR1RT35</accession>
<dbReference type="InterPro" id="IPR002403">
    <property type="entry name" value="Cyt_P450_E_grp-IV"/>
</dbReference>
<dbReference type="EMBL" id="JAQQWI010000010">
    <property type="protein sequence ID" value="KAK8018119.1"/>
    <property type="molecule type" value="Genomic_DNA"/>
</dbReference>
<evidence type="ECO:0000256" key="8">
    <source>
        <dbReference type="SAM" id="Phobius"/>
    </source>
</evidence>
<organism evidence="9 10">
    <name type="scientific">Apiospora marii</name>
    <dbReference type="NCBI Taxonomy" id="335849"/>
    <lineage>
        <taxon>Eukaryota</taxon>
        <taxon>Fungi</taxon>
        <taxon>Dikarya</taxon>
        <taxon>Ascomycota</taxon>
        <taxon>Pezizomycotina</taxon>
        <taxon>Sordariomycetes</taxon>
        <taxon>Xylariomycetidae</taxon>
        <taxon>Amphisphaeriales</taxon>
        <taxon>Apiosporaceae</taxon>
        <taxon>Apiospora</taxon>
    </lineage>
</organism>
<evidence type="ECO:0000256" key="6">
    <source>
        <dbReference type="ARBA" id="ARBA00023033"/>
    </source>
</evidence>
<dbReference type="InterPro" id="IPR017972">
    <property type="entry name" value="Cyt_P450_CS"/>
</dbReference>
<evidence type="ECO:0000313" key="10">
    <source>
        <dbReference type="Proteomes" id="UP001396898"/>
    </source>
</evidence>
<dbReference type="PROSITE" id="PS00086">
    <property type="entry name" value="CYTOCHROME_P450"/>
    <property type="match status" value="1"/>
</dbReference>
<dbReference type="PANTHER" id="PTHR24305">
    <property type="entry name" value="CYTOCHROME P450"/>
    <property type="match status" value="1"/>
</dbReference>
<keyword evidence="7" id="KW-0560">Oxidoreductase</keyword>
<dbReference type="PRINTS" id="PR00465">
    <property type="entry name" value="EP450IV"/>
</dbReference>
<gene>
    <name evidence="9" type="ORF">PG991_007309</name>
</gene>
<evidence type="ECO:0000313" key="9">
    <source>
        <dbReference type="EMBL" id="KAK8018119.1"/>
    </source>
</evidence>
<keyword evidence="8" id="KW-0812">Transmembrane</keyword>
<name>A0ABR1RT35_9PEZI</name>
<keyword evidence="5 7" id="KW-0408">Iron</keyword>
<evidence type="ECO:0000256" key="1">
    <source>
        <dbReference type="ARBA" id="ARBA00001971"/>
    </source>
</evidence>